<dbReference type="AlphaFoldDB" id="A0A9R0S1B1"/>
<protein>
    <recommendedName>
        <fullName evidence="1">NAD-dependent epimerase/dehydratase domain-containing protein</fullName>
    </recommendedName>
</protein>
<accession>A0A9R0S1B1</accession>
<dbReference type="Pfam" id="PF01370">
    <property type="entry name" value="Epimerase"/>
    <property type="match status" value="1"/>
</dbReference>
<sequence length="277" mass="31000">MMHFVIASSIRFIGCMVNVRGLENVLKAAKRTPTVKKIIYTSSFFALGPTDGCVADETQMHKGKTFCTEYEKSKVLADRIALQAAAEGVPITIVYPGVIYGPGKLTTGNLVSRILIERFNGRLPGYIGDGYDRESFCHVDDVVSGHIAAMEKGRVGERYLLTGENLSFMHIFNMAANITNTKAPYFHVPLWLIEIYGWISVFIARITGKLPLISYPSILVGLIVSPYCGLQTVRVIRHQWAYSCDKAKRELGYNPRNLTEGLAEMLLWLKNEKLIKF</sequence>
<dbReference type="Gramene" id="TRITD4Av1G000640.4">
    <property type="protein sequence ID" value="TRITD4Av1G000640.4"/>
    <property type="gene ID" value="TRITD4Av1G000640"/>
</dbReference>
<dbReference type="InterPro" id="IPR051783">
    <property type="entry name" value="NAD(P)-dependent_oxidoreduct"/>
</dbReference>
<organism evidence="2 3">
    <name type="scientific">Triticum turgidum subsp. durum</name>
    <name type="common">Durum wheat</name>
    <name type="synonym">Triticum durum</name>
    <dbReference type="NCBI Taxonomy" id="4567"/>
    <lineage>
        <taxon>Eukaryota</taxon>
        <taxon>Viridiplantae</taxon>
        <taxon>Streptophyta</taxon>
        <taxon>Embryophyta</taxon>
        <taxon>Tracheophyta</taxon>
        <taxon>Spermatophyta</taxon>
        <taxon>Magnoliopsida</taxon>
        <taxon>Liliopsida</taxon>
        <taxon>Poales</taxon>
        <taxon>Poaceae</taxon>
        <taxon>BOP clade</taxon>
        <taxon>Pooideae</taxon>
        <taxon>Triticodae</taxon>
        <taxon>Triticeae</taxon>
        <taxon>Triticinae</taxon>
        <taxon>Triticum</taxon>
    </lineage>
</organism>
<evidence type="ECO:0000259" key="1">
    <source>
        <dbReference type="Pfam" id="PF01370"/>
    </source>
</evidence>
<dbReference type="PANTHER" id="PTHR48079:SF6">
    <property type="entry name" value="NAD(P)-BINDING DOMAIN-CONTAINING PROTEIN-RELATED"/>
    <property type="match status" value="1"/>
</dbReference>
<dbReference type="FunFam" id="3.40.50.720:FF:000425">
    <property type="entry name" value="NAD(P)-binding Rossmann-fold superfamily protein"/>
    <property type="match status" value="1"/>
</dbReference>
<name>A0A9R0S1B1_TRITD</name>
<dbReference type="SUPFAM" id="SSF51735">
    <property type="entry name" value="NAD(P)-binding Rossmann-fold domains"/>
    <property type="match status" value="1"/>
</dbReference>
<dbReference type="InterPro" id="IPR001509">
    <property type="entry name" value="Epimerase_deHydtase"/>
</dbReference>
<dbReference type="EMBL" id="LT934117">
    <property type="protein sequence ID" value="VAH86883.1"/>
    <property type="molecule type" value="Genomic_DNA"/>
</dbReference>
<evidence type="ECO:0000313" key="2">
    <source>
        <dbReference type="EMBL" id="VAH86883.1"/>
    </source>
</evidence>
<feature type="domain" description="NAD-dependent epimerase/dehydratase" evidence="1">
    <location>
        <begin position="16"/>
        <end position="159"/>
    </location>
</feature>
<proteinExistence type="predicted"/>
<gene>
    <name evidence="2" type="ORF">TRITD_4Av1G000640</name>
</gene>
<dbReference type="Proteomes" id="UP000324705">
    <property type="component" value="Chromosome 4A"/>
</dbReference>
<keyword evidence="3" id="KW-1185">Reference proteome</keyword>
<dbReference type="Gene3D" id="3.40.50.720">
    <property type="entry name" value="NAD(P)-binding Rossmann-like Domain"/>
    <property type="match status" value="1"/>
</dbReference>
<dbReference type="GO" id="GO:0005737">
    <property type="term" value="C:cytoplasm"/>
    <property type="evidence" value="ECO:0007669"/>
    <property type="project" value="TreeGrafter"/>
</dbReference>
<dbReference type="InterPro" id="IPR036291">
    <property type="entry name" value="NAD(P)-bd_dom_sf"/>
</dbReference>
<reference evidence="2 3" key="1">
    <citation type="submission" date="2017-09" db="EMBL/GenBank/DDBJ databases">
        <authorList>
            <consortium name="International Durum Wheat Genome Sequencing Consortium (IDWGSC)"/>
            <person name="Milanesi L."/>
        </authorList>
    </citation>
    <scope>NUCLEOTIDE SEQUENCE [LARGE SCALE GENOMIC DNA]</scope>
    <source>
        <strain evidence="3">cv. Svevo</strain>
    </source>
</reference>
<dbReference type="GO" id="GO:0004029">
    <property type="term" value="F:aldehyde dehydrogenase (NAD+) activity"/>
    <property type="evidence" value="ECO:0007669"/>
    <property type="project" value="TreeGrafter"/>
</dbReference>
<dbReference type="PANTHER" id="PTHR48079">
    <property type="entry name" value="PROTEIN YEEZ"/>
    <property type="match status" value="1"/>
</dbReference>
<evidence type="ECO:0000313" key="3">
    <source>
        <dbReference type="Proteomes" id="UP000324705"/>
    </source>
</evidence>